<feature type="domain" description="PRC-barrel" evidence="1">
    <location>
        <begin position="92"/>
        <end position="165"/>
    </location>
</feature>
<sequence length="183" mass="20425">MIKLQQLIGLPVFVMKNGKRMGKVKDAWFDERWRLVGLIMERSGLMSRHAKVVPWNAVMTCGEDAVFIAEADAVQVVRASDILRSFLTGVVRIKDMPVVTVQGVQLGRVSDVYFYPHQGTQIIGYELTDGFVSDLMEGRRWLRAPEDPDAVLLGEDAIIVPAVSEAELEPVAASNSNDRRNVR</sequence>
<organism evidence="2 3">
    <name type="scientific">Paenibacillus thailandensis</name>
    <dbReference type="NCBI Taxonomy" id="393250"/>
    <lineage>
        <taxon>Bacteria</taxon>
        <taxon>Bacillati</taxon>
        <taxon>Bacillota</taxon>
        <taxon>Bacilli</taxon>
        <taxon>Bacillales</taxon>
        <taxon>Paenibacillaceae</taxon>
        <taxon>Paenibacillus</taxon>
    </lineage>
</organism>
<evidence type="ECO:0000313" key="3">
    <source>
        <dbReference type="Proteomes" id="UP001597493"/>
    </source>
</evidence>
<dbReference type="EMBL" id="JBHUMY010000001">
    <property type="protein sequence ID" value="MFD2658718.1"/>
    <property type="molecule type" value="Genomic_DNA"/>
</dbReference>
<comment type="caution">
    <text evidence="2">The sequence shown here is derived from an EMBL/GenBank/DDBJ whole genome shotgun (WGS) entry which is preliminary data.</text>
</comment>
<evidence type="ECO:0000313" key="2">
    <source>
        <dbReference type="EMBL" id="MFD2658718.1"/>
    </source>
</evidence>
<dbReference type="InterPro" id="IPR027275">
    <property type="entry name" value="PRC-brl_dom"/>
</dbReference>
<dbReference type="Pfam" id="PF05239">
    <property type="entry name" value="PRC"/>
    <property type="match status" value="2"/>
</dbReference>
<keyword evidence="3" id="KW-1185">Reference proteome</keyword>
<reference evidence="3" key="1">
    <citation type="journal article" date="2019" name="Int. J. Syst. Evol. Microbiol.">
        <title>The Global Catalogue of Microorganisms (GCM) 10K type strain sequencing project: providing services to taxonomists for standard genome sequencing and annotation.</title>
        <authorList>
            <consortium name="The Broad Institute Genomics Platform"/>
            <consortium name="The Broad Institute Genome Sequencing Center for Infectious Disease"/>
            <person name="Wu L."/>
            <person name="Ma J."/>
        </authorList>
    </citation>
    <scope>NUCLEOTIDE SEQUENCE [LARGE SCALE GENOMIC DNA]</scope>
    <source>
        <strain evidence="3">TISTR 1827</strain>
    </source>
</reference>
<feature type="domain" description="PRC-barrel" evidence="1">
    <location>
        <begin position="2"/>
        <end position="67"/>
    </location>
</feature>
<dbReference type="RefSeq" id="WP_379268520.1">
    <property type="nucleotide sequence ID" value="NZ_JBHUGT010000026.1"/>
</dbReference>
<evidence type="ECO:0000259" key="1">
    <source>
        <dbReference type="Pfam" id="PF05239"/>
    </source>
</evidence>
<dbReference type="SUPFAM" id="SSF50346">
    <property type="entry name" value="PRC-barrel domain"/>
    <property type="match status" value="1"/>
</dbReference>
<dbReference type="InterPro" id="IPR011033">
    <property type="entry name" value="PRC_barrel-like_sf"/>
</dbReference>
<name>A0ABW5QRX5_9BACL</name>
<protein>
    <submittedName>
        <fullName evidence="2">PRC-barrel domain-containing protein</fullName>
    </submittedName>
</protein>
<dbReference type="Gene3D" id="2.30.30.240">
    <property type="entry name" value="PRC-barrel domain"/>
    <property type="match status" value="1"/>
</dbReference>
<dbReference type="Proteomes" id="UP001597493">
    <property type="component" value="Unassembled WGS sequence"/>
</dbReference>
<accession>A0ABW5QRX5</accession>
<gene>
    <name evidence="2" type="ORF">ACFSW5_00390</name>
</gene>
<proteinExistence type="predicted"/>